<dbReference type="GeneID" id="125314638"/>
<gene>
    <name evidence="5" type="primary">LOC125314638</name>
</gene>
<dbReference type="SMART" id="SM00343">
    <property type="entry name" value="ZnF_C2HC"/>
    <property type="match status" value="1"/>
</dbReference>
<proteinExistence type="predicted"/>
<accession>A0ABM3HA06</accession>
<reference evidence="5" key="1">
    <citation type="submission" date="2025-08" db="UniProtKB">
        <authorList>
            <consortium name="RefSeq"/>
        </authorList>
    </citation>
    <scope>IDENTIFICATION</scope>
    <source>
        <tissue evidence="5">Leaf</tissue>
    </source>
</reference>
<organism evidence="4 5">
    <name type="scientific">Rhodamnia argentea</name>
    <dbReference type="NCBI Taxonomy" id="178133"/>
    <lineage>
        <taxon>Eukaryota</taxon>
        <taxon>Viridiplantae</taxon>
        <taxon>Streptophyta</taxon>
        <taxon>Embryophyta</taxon>
        <taxon>Tracheophyta</taxon>
        <taxon>Spermatophyta</taxon>
        <taxon>Magnoliopsida</taxon>
        <taxon>eudicotyledons</taxon>
        <taxon>Gunneridae</taxon>
        <taxon>Pentapetalae</taxon>
        <taxon>rosids</taxon>
        <taxon>malvids</taxon>
        <taxon>Myrtales</taxon>
        <taxon>Myrtaceae</taxon>
        <taxon>Myrtoideae</taxon>
        <taxon>Myrteae</taxon>
        <taxon>Australasian group</taxon>
        <taxon>Rhodamnia</taxon>
    </lineage>
</organism>
<dbReference type="RefSeq" id="XP_048133428.1">
    <property type="nucleotide sequence ID" value="XM_048277471.1"/>
</dbReference>
<keyword evidence="1" id="KW-0862">Zinc</keyword>
<dbReference type="Proteomes" id="UP000827889">
    <property type="component" value="Chromosome 4"/>
</dbReference>
<keyword evidence="1" id="KW-0863">Zinc-finger</keyword>
<keyword evidence="1" id="KW-0479">Metal-binding</keyword>
<name>A0ABM3HA06_9MYRT</name>
<dbReference type="InterPro" id="IPR005162">
    <property type="entry name" value="Retrotrans_gag_dom"/>
</dbReference>
<dbReference type="SUPFAM" id="SSF57756">
    <property type="entry name" value="Retrovirus zinc finger-like domains"/>
    <property type="match status" value="1"/>
</dbReference>
<dbReference type="InterPro" id="IPR036875">
    <property type="entry name" value="Znf_CCHC_sf"/>
</dbReference>
<dbReference type="InterPro" id="IPR001878">
    <property type="entry name" value="Znf_CCHC"/>
</dbReference>
<evidence type="ECO:0000259" key="3">
    <source>
        <dbReference type="PROSITE" id="PS50158"/>
    </source>
</evidence>
<evidence type="ECO:0000256" key="2">
    <source>
        <dbReference type="SAM" id="MobiDB-lite"/>
    </source>
</evidence>
<evidence type="ECO:0000256" key="1">
    <source>
        <dbReference type="PROSITE-ProRule" id="PRU00047"/>
    </source>
</evidence>
<protein>
    <submittedName>
        <fullName evidence="5">Uncharacterized protein LOC125314638</fullName>
    </submittedName>
</protein>
<keyword evidence="4" id="KW-1185">Reference proteome</keyword>
<sequence>MYRLQDTTSDWWRATKRRVFPEGTALNWTVFTEIFNGKYFSETAQEQKMLEFQQLRRNHMTIDQYEAEFSRLTKYAPRMVENPLDRARRFRDRLRPELRSRLIPLNPKDYDELYERSRMVERDMKERATASGSRFMPTGDNRQFGKRPMMGNRRFVPPIGRNNGKQVYRSNQNRRFCGGRHGNGSCPSRTGVCFKCGKFDHHIRNCPELAP</sequence>
<dbReference type="Pfam" id="PF03732">
    <property type="entry name" value="Retrotrans_gag"/>
    <property type="match status" value="1"/>
</dbReference>
<dbReference type="PROSITE" id="PS50158">
    <property type="entry name" value="ZF_CCHC"/>
    <property type="match status" value="1"/>
</dbReference>
<dbReference type="Gene3D" id="4.10.60.10">
    <property type="entry name" value="Zinc finger, CCHC-type"/>
    <property type="match status" value="1"/>
</dbReference>
<evidence type="ECO:0000313" key="5">
    <source>
        <dbReference type="RefSeq" id="XP_048133428.1"/>
    </source>
</evidence>
<feature type="domain" description="CCHC-type" evidence="3">
    <location>
        <begin position="193"/>
        <end position="208"/>
    </location>
</feature>
<dbReference type="PANTHER" id="PTHR34482">
    <property type="entry name" value="DNA DAMAGE-INDUCIBLE PROTEIN 1-LIKE"/>
    <property type="match status" value="1"/>
</dbReference>
<feature type="region of interest" description="Disordered" evidence="2">
    <location>
        <begin position="126"/>
        <end position="166"/>
    </location>
</feature>
<evidence type="ECO:0000313" key="4">
    <source>
        <dbReference type="Proteomes" id="UP000827889"/>
    </source>
</evidence>
<dbReference type="PANTHER" id="PTHR34482:SF49">
    <property type="entry name" value="RETROTRANSPOSON GAG DOMAIN-CONTAINING PROTEIN"/>
    <property type="match status" value="1"/>
</dbReference>